<keyword evidence="1" id="KW-0472">Membrane</keyword>
<feature type="transmembrane region" description="Helical" evidence="1">
    <location>
        <begin position="12"/>
        <end position="30"/>
    </location>
</feature>
<gene>
    <name evidence="2" type="ORF">JYA63_09435</name>
</gene>
<accession>A0ABS2ZT34</accession>
<keyword evidence="1" id="KW-0812">Transmembrane</keyword>
<keyword evidence="1" id="KW-1133">Transmembrane helix</keyword>
<name>A0ABS2ZT34_9BACL</name>
<evidence type="ECO:0000313" key="2">
    <source>
        <dbReference type="EMBL" id="MBN3554487.1"/>
    </source>
</evidence>
<evidence type="ECO:0000256" key="1">
    <source>
        <dbReference type="SAM" id="Phobius"/>
    </source>
</evidence>
<feature type="transmembrane region" description="Helical" evidence="1">
    <location>
        <begin position="64"/>
        <end position="89"/>
    </location>
</feature>
<sequence>MRGDEKSLEILYVPLIQIAIAYYLFVQAPLYNKDRWLWSILGFVFGLFTLSIFLILTNRKGLGWTILIALTLSAIAGILFLSLLVWAVFFSKG</sequence>
<dbReference type="Proteomes" id="UP001296923">
    <property type="component" value="Unassembled WGS sequence"/>
</dbReference>
<keyword evidence="3" id="KW-1185">Reference proteome</keyword>
<dbReference type="EMBL" id="JAFHKR010000039">
    <property type="protein sequence ID" value="MBN3554487.1"/>
    <property type="molecule type" value="Genomic_DNA"/>
</dbReference>
<feature type="transmembrane region" description="Helical" evidence="1">
    <location>
        <begin position="36"/>
        <end position="57"/>
    </location>
</feature>
<protein>
    <submittedName>
        <fullName evidence="2">Uncharacterized protein</fullName>
    </submittedName>
</protein>
<reference evidence="2 3" key="1">
    <citation type="submission" date="2021-01" db="EMBL/GenBank/DDBJ databases">
        <title>Genome Sequencing of Type Strains.</title>
        <authorList>
            <person name="Lemaire J.F."/>
            <person name="Inderbitzin P."/>
            <person name="Collins S.B."/>
            <person name="Wespe N."/>
            <person name="Knight-Connoni V."/>
        </authorList>
    </citation>
    <scope>NUCLEOTIDE SEQUENCE [LARGE SCALE GENOMIC DNA]</scope>
    <source>
        <strain evidence="2 3">DSM 23009</strain>
    </source>
</reference>
<evidence type="ECO:0000313" key="3">
    <source>
        <dbReference type="Proteomes" id="UP001296923"/>
    </source>
</evidence>
<comment type="caution">
    <text evidence="2">The sequence shown here is derived from an EMBL/GenBank/DDBJ whole genome shotgun (WGS) entry which is preliminary data.</text>
</comment>
<organism evidence="2 3">
    <name type="scientific">Fictibacillus nanhaiensis</name>
    <dbReference type="NCBI Taxonomy" id="742169"/>
    <lineage>
        <taxon>Bacteria</taxon>
        <taxon>Bacillati</taxon>
        <taxon>Bacillota</taxon>
        <taxon>Bacilli</taxon>
        <taxon>Bacillales</taxon>
        <taxon>Fictibacillaceae</taxon>
        <taxon>Fictibacillus</taxon>
    </lineage>
</organism>
<proteinExistence type="predicted"/>